<organism evidence="5 6">
    <name type="scientific">Mycobacteroides abscessus</name>
    <dbReference type="NCBI Taxonomy" id="36809"/>
    <lineage>
        <taxon>Bacteria</taxon>
        <taxon>Bacillati</taxon>
        <taxon>Actinomycetota</taxon>
        <taxon>Actinomycetes</taxon>
        <taxon>Mycobacteriales</taxon>
        <taxon>Mycobacteriaceae</taxon>
        <taxon>Mycobacteroides</taxon>
    </lineage>
</organism>
<dbReference type="InterPro" id="IPR035437">
    <property type="entry name" value="SNase_OB-fold_sf"/>
</dbReference>
<dbReference type="Proteomes" id="UP000284557">
    <property type="component" value="Unassembled WGS sequence"/>
</dbReference>
<comment type="caution">
    <text evidence="5">The sequence shown here is derived from an EMBL/GenBank/DDBJ whole genome shotgun (WGS) entry which is preliminary data.</text>
</comment>
<keyword evidence="2" id="KW-0255">Endonuclease</keyword>
<keyword evidence="3" id="KW-0378">Hydrolase</keyword>
<evidence type="ECO:0000256" key="3">
    <source>
        <dbReference type="ARBA" id="ARBA00022801"/>
    </source>
</evidence>
<proteinExistence type="predicted"/>
<dbReference type="Gene3D" id="2.40.50.90">
    <property type="match status" value="1"/>
</dbReference>
<dbReference type="PROSITE" id="PS01123">
    <property type="entry name" value="TNASE_1"/>
    <property type="match status" value="1"/>
</dbReference>
<evidence type="ECO:0000256" key="2">
    <source>
        <dbReference type="ARBA" id="ARBA00022759"/>
    </source>
</evidence>
<feature type="domain" description="TNase-like" evidence="4">
    <location>
        <begin position="27"/>
        <end position="163"/>
    </location>
</feature>
<keyword evidence="1" id="KW-0540">Nuclease</keyword>
<sequence length="176" mass="19078">MFLIAAVGVWLSTRPTPIANSTVDIPDGFAATVVKVVDGDTIDIQSQARGRLRLRLVGIDTPEVKKPRYTQGCGGPEASNFAKQMLDGKQVTVVIDPSQDAHDRWGRTVAAVFLADGRNFSVESAMAGYAQSYVYKNRPSRWAGEIRDAEKQSQEARRGIWGALCVGKSIKSVPIG</sequence>
<dbReference type="GO" id="GO:0004519">
    <property type="term" value="F:endonuclease activity"/>
    <property type="evidence" value="ECO:0007669"/>
    <property type="project" value="UniProtKB-KW"/>
</dbReference>
<accession>A0ABD7HN12</accession>
<protein>
    <submittedName>
        <fullName evidence="5">Nuclease</fullName>
    </submittedName>
</protein>
<name>A0ABD7HN12_9MYCO</name>
<dbReference type="SMART" id="SM00318">
    <property type="entry name" value="SNc"/>
    <property type="match status" value="1"/>
</dbReference>
<evidence type="ECO:0000313" key="5">
    <source>
        <dbReference type="EMBL" id="RIT36903.1"/>
    </source>
</evidence>
<dbReference type="PANTHER" id="PTHR12302">
    <property type="entry name" value="EBNA2 BINDING PROTEIN P100"/>
    <property type="match status" value="1"/>
</dbReference>
<reference evidence="5 6" key="1">
    <citation type="submission" date="2018-08" db="EMBL/GenBank/DDBJ databases">
        <title>Linezolid Resistance in Mycobacterium abscessus: MIC Distribution and Comprehensive Investigation of Resistance Mechanisms.</title>
        <authorList>
            <person name="Ye M."/>
            <person name="Xu L."/>
            <person name="Zou Y."/>
            <person name="Li B."/>
            <person name="Guo Q."/>
            <person name="Zhang Y."/>
            <person name="Zhan M."/>
            <person name="Xu B."/>
            <person name="Yu F."/>
            <person name="Zhang Z."/>
            <person name="Chu H."/>
        </authorList>
    </citation>
    <scope>NUCLEOTIDE SEQUENCE [LARGE SCALE GENOMIC DNA]</scope>
    <source>
        <strain evidence="5 6">G143</strain>
    </source>
</reference>
<dbReference type="InterPro" id="IPR016071">
    <property type="entry name" value="Staphylococal_nuclease_OB-fold"/>
</dbReference>
<dbReference type="PROSITE" id="PS50830">
    <property type="entry name" value="TNASE_3"/>
    <property type="match status" value="1"/>
</dbReference>
<dbReference type="Pfam" id="PF00565">
    <property type="entry name" value="SNase"/>
    <property type="match status" value="1"/>
</dbReference>
<gene>
    <name evidence="5" type="ORF">D2E76_15920</name>
</gene>
<dbReference type="AlphaFoldDB" id="A0ABD7HN12"/>
<dbReference type="InterPro" id="IPR002071">
    <property type="entry name" value="Thermonucl_AS"/>
</dbReference>
<dbReference type="GO" id="GO:0016787">
    <property type="term" value="F:hydrolase activity"/>
    <property type="evidence" value="ECO:0007669"/>
    <property type="project" value="UniProtKB-KW"/>
</dbReference>
<evidence type="ECO:0000313" key="6">
    <source>
        <dbReference type="Proteomes" id="UP000284557"/>
    </source>
</evidence>
<dbReference type="PANTHER" id="PTHR12302:SF3">
    <property type="entry name" value="SERINE_THREONINE-PROTEIN KINASE 31"/>
    <property type="match status" value="1"/>
</dbReference>
<dbReference type="SUPFAM" id="SSF50199">
    <property type="entry name" value="Staphylococcal nuclease"/>
    <property type="match status" value="1"/>
</dbReference>
<evidence type="ECO:0000256" key="1">
    <source>
        <dbReference type="ARBA" id="ARBA00022722"/>
    </source>
</evidence>
<dbReference type="EMBL" id="QXBN01000012">
    <property type="protein sequence ID" value="RIT36903.1"/>
    <property type="molecule type" value="Genomic_DNA"/>
</dbReference>
<evidence type="ECO:0000259" key="4">
    <source>
        <dbReference type="PROSITE" id="PS50830"/>
    </source>
</evidence>